<proteinExistence type="predicted"/>
<dbReference type="PROSITE" id="PS00622">
    <property type="entry name" value="HTH_LUXR_1"/>
    <property type="match status" value="1"/>
</dbReference>
<dbReference type="SMART" id="SM00421">
    <property type="entry name" value="HTH_LUXR"/>
    <property type="match status" value="1"/>
</dbReference>
<dbReference type="SUPFAM" id="SSF46894">
    <property type="entry name" value="C-terminal effector domain of the bipartite response regulators"/>
    <property type="match status" value="1"/>
</dbReference>
<sequence length="53" mass="6430">MKFDFCQNCLTDEEKAVLDLRRRGWRNAEIAAELYCSERTVNRRVRNIKNKLR</sequence>
<dbReference type="InterPro" id="IPR016032">
    <property type="entry name" value="Sig_transdc_resp-reg_C-effctor"/>
</dbReference>
<evidence type="ECO:0000259" key="1">
    <source>
        <dbReference type="PROSITE" id="PS50043"/>
    </source>
</evidence>
<feature type="domain" description="HTH luxR-type" evidence="1">
    <location>
        <begin position="1"/>
        <end position="53"/>
    </location>
</feature>
<dbReference type="Pfam" id="PF00196">
    <property type="entry name" value="GerE"/>
    <property type="match status" value="1"/>
</dbReference>
<dbReference type="GO" id="GO:0006355">
    <property type="term" value="P:regulation of DNA-templated transcription"/>
    <property type="evidence" value="ECO:0007669"/>
    <property type="project" value="InterPro"/>
</dbReference>
<dbReference type="Gene3D" id="1.10.10.10">
    <property type="entry name" value="Winged helix-like DNA-binding domain superfamily/Winged helix DNA-binding domain"/>
    <property type="match status" value="1"/>
</dbReference>
<reference evidence="2" key="1">
    <citation type="journal article" date="2021" name="Proc. Natl. Acad. Sci. U.S.A.">
        <title>A Catalog of Tens of Thousands of Viruses from Human Metagenomes Reveals Hidden Associations with Chronic Diseases.</title>
        <authorList>
            <person name="Tisza M.J."/>
            <person name="Buck C.B."/>
        </authorList>
    </citation>
    <scope>NUCLEOTIDE SEQUENCE</scope>
    <source>
        <strain evidence="2">Cttzo28</strain>
    </source>
</reference>
<dbReference type="InterPro" id="IPR036388">
    <property type="entry name" value="WH-like_DNA-bd_sf"/>
</dbReference>
<dbReference type="GO" id="GO:0003677">
    <property type="term" value="F:DNA binding"/>
    <property type="evidence" value="ECO:0007669"/>
    <property type="project" value="InterPro"/>
</dbReference>
<dbReference type="PROSITE" id="PS50043">
    <property type="entry name" value="HTH_LUXR_2"/>
    <property type="match status" value="1"/>
</dbReference>
<accession>A0A8S5RTG0</accession>
<evidence type="ECO:0000313" key="2">
    <source>
        <dbReference type="EMBL" id="DAE92793.1"/>
    </source>
</evidence>
<name>A0A8S5RTG0_9CAUD</name>
<protein>
    <submittedName>
        <fullName evidence="2">Helix-turn-helix protein</fullName>
    </submittedName>
</protein>
<dbReference type="InterPro" id="IPR000792">
    <property type="entry name" value="Tscrpt_reg_LuxR_C"/>
</dbReference>
<dbReference type="PRINTS" id="PR00038">
    <property type="entry name" value="HTHLUXR"/>
</dbReference>
<organism evidence="2">
    <name type="scientific">Ackermannviridae sp</name>
    <dbReference type="NCBI Taxonomy" id="2831612"/>
    <lineage>
        <taxon>Viruses</taxon>
        <taxon>Duplodnaviria</taxon>
        <taxon>Heunggongvirae</taxon>
        <taxon>Uroviricota</taxon>
        <taxon>Caudoviricetes</taxon>
        <taxon>Pantevenvirales</taxon>
        <taxon>Ackermannviridae</taxon>
    </lineage>
</organism>
<dbReference type="EMBL" id="BK055796">
    <property type="protein sequence ID" value="DAE92793.1"/>
    <property type="molecule type" value="Genomic_DNA"/>
</dbReference>